<dbReference type="AlphaFoldDB" id="A0AAW0R569"/>
<dbReference type="InterPro" id="IPR003661">
    <property type="entry name" value="HisK_dim/P_dom"/>
</dbReference>
<evidence type="ECO:0000256" key="2">
    <source>
        <dbReference type="ARBA" id="ARBA00012438"/>
    </source>
</evidence>
<evidence type="ECO:0000259" key="11">
    <source>
        <dbReference type="PROSITE" id="PS50112"/>
    </source>
</evidence>
<dbReference type="PANTHER" id="PTHR43047">
    <property type="entry name" value="TWO-COMPONENT HISTIDINE PROTEIN KINASE"/>
    <property type="match status" value="1"/>
</dbReference>
<dbReference type="Proteomes" id="UP001392437">
    <property type="component" value="Unassembled WGS sequence"/>
</dbReference>
<dbReference type="GO" id="GO:0005886">
    <property type="term" value="C:plasma membrane"/>
    <property type="evidence" value="ECO:0007669"/>
    <property type="project" value="TreeGrafter"/>
</dbReference>
<dbReference type="Pfam" id="PF00989">
    <property type="entry name" value="PAS"/>
    <property type="match status" value="1"/>
</dbReference>
<evidence type="ECO:0000256" key="5">
    <source>
        <dbReference type="ARBA" id="ARBA00022777"/>
    </source>
</evidence>
<sequence length="1244" mass="137553">MSRPSSPVAQVIDAYVGSTGPEEQLTATEENRSLKEFNNTLFITEVLEQDSRPTFVIDLDPDETITIGATKILPIFCNSALRLHESLYESILGRGAPKSLRSYEEFSRWATGVTKFDDSRDVFPLSHLFHDMIWTGSTIRKRWRLISGNLYAATVPVRDLSVVSGRASEDPHRRRKYSVDHTEASSTLVSALSKAPPPLKHSSSSSNNTASTQSKKIFLAAPDKAVADWTVPKPKGVLSAHQQFARGIQWENTPLGSMKKWSAELRQVANLVMNNPHPSAIFWGNELTMLYNEAYAKECAGNKHPSLMGTGFSGPFSEVWDALGPIFSECARTGIAIRNDDDGQSIDRNGFLEETYWSWSWTPLYGGSDRILGFYNAAYETTQSVLSHRRMSTINKLGESVSRAKTVKQFWRFILEGLESNHHDVPFALLYSVGDSEETDLVSVSSESTISLKSCHLEGTIGVPEGHPAAPRQLDLKRSREGFIPAFREAMRTREPLLLNTRDGSLPEELLDGIEFRGFGNICDQALILPVRPTNGDMVLGFLLVGVNPRRPYDDGYRSLTVMLHRQLATSLASFMLYEEEVKRSRDAAEAAALQRENLTQQLAFQTNRLRRMTELSPLGMFLVDSDGVLREGNDRYFEMTGHPRENLYEMSWMEQIAESSMKAMQDGWRRMAVDRSPWSGELQMKKLCVHPVDIHGEAIDYWLLVTAQPEIASDGSVRSIMGSITDISHLKWAQGVQNRRLQEAEETRRQQNEFIDITSHEMRNPLSAILQCSDDILSTLDVRHGLPTAEDVENCVDAARTISLCVQHQKSIVDDILTVSKLDSNLLVITPTPAQPTEVLRRAVKMFEPELQAKDIQMVTNADDSFSRLGVDWVTFDPSRVLQILINLVTNAIKFTAAADRRVITVSVAVSLHPSTDANMPGFNYIPIRTPNPGSPVGEDWGTGEIIYLRFMVSDTGCGLTSEEVKVLFERFSQASPRTHAQYGGSGLGLFICRQLAELHGGQIGVSSKADQGSTFAFFIAARRSGAPHQSMKRRITPIETSVTGGSSLAKSLAPQRQDFASTGPAIDLVTDLKSAKAAPLFNQTELQVLVVEDNLVNQTVLVKQLKKAGIGVDAANDGLEALAFLETTAYRRGAEGRKLSVILMDLEMPNMDGLTCVREIRKMQRAGEVQGHVPVIAVTANVRDEQIAAAKRSGMDDVVSKPFRIPDLIKKIEVLLGAVADNADLPSGDGPGSNSLARTNTI</sequence>
<evidence type="ECO:0000313" key="13">
    <source>
        <dbReference type="Proteomes" id="UP001392437"/>
    </source>
</evidence>
<dbReference type="Gene3D" id="3.30.450.20">
    <property type="entry name" value="PAS domain"/>
    <property type="match status" value="2"/>
</dbReference>
<feature type="region of interest" description="Disordered" evidence="8">
    <location>
        <begin position="164"/>
        <end position="183"/>
    </location>
</feature>
<feature type="modified residue" description="4-aspartylphosphate" evidence="6">
    <location>
        <position position="1147"/>
    </location>
</feature>
<dbReference type="InterPro" id="IPR004358">
    <property type="entry name" value="Sig_transdc_His_kin-like_C"/>
</dbReference>
<feature type="domain" description="Response regulatory" evidence="10">
    <location>
        <begin position="1089"/>
        <end position="1218"/>
    </location>
</feature>
<dbReference type="EC" id="2.7.13.3" evidence="2"/>
<dbReference type="EMBL" id="JAQQWP010000003">
    <property type="protein sequence ID" value="KAK8124014.1"/>
    <property type="molecule type" value="Genomic_DNA"/>
</dbReference>
<dbReference type="InterPro" id="IPR036890">
    <property type="entry name" value="HATPase_C_sf"/>
</dbReference>
<keyword evidence="13" id="KW-1185">Reference proteome</keyword>
<dbReference type="Pfam" id="PF00072">
    <property type="entry name" value="Response_reg"/>
    <property type="match status" value="1"/>
</dbReference>
<dbReference type="Gene3D" id="1.10.287.130">
    <property type="match status" value="1"/>
</dbReference>
<dbReference type="SUPFAM" id="SSF47384">
    <property type="entry name" value="Homodimeric domain of signal transducing histidine kinase"/>
    <property type="match status" value="1"/>
</dbReference>
<dbReference type="InterPro" id="IPR036097">
    <property type="entry name" value="HisK_dim/P_sf"/>
</dbReference>
<dbReference type="PRINTS" id="PR00344">
    <property type="entry name" value="BCTRLSENSOR"/>
</dbReference>
<dbReference type="SUPFAM" id="SSF55874">
    <property type="entry name" value="ATPase domain of HSP90 chaperone/DNA topoisomerase II/histidine kinase"/>
    <property type="match status" value="1"/>
</dbReference>
<reference evidence="12 13" key="1">
    <citation type="submission" date="2023-01" db="EMBL/GenBank/DDBJ databases">
        <title>Analysis of 21 Apiospora genomes using comparative genomics revels a genus with tremendous synthesis potential of carbohydrate active enzymes and secondary metabolites.</title>
        <authorList>
            <person name="Sorensen T."/>
        </authorList>
    </citation>
    <scope>NUCLEOTIDE SEQUENCE [LARGE SCALE GENOMIC DNA]</scope>
    <source>
        <strain evidence="12 13">CBS 117206</strain>
    </source>
</reference>
<feature type="compositionally biased region" description="Low complexity" evidence="8">
    <location>
        <begin position="200"/>
        <end position="213"/>
    </location>
</feature>
<dbReference type="SMART" id="SM00091">
    <property type="entry name" value="PAS"/>
    <property type="match status" value="1"/>
</dbReference>
<feature type="compositionally biased region" description="Basic and acidic residues" evidence="8">
    <location>
        <begin position="167"/>
        <end position="183"/>
    </location>
</feature>
<dbReference type="SMART" id="SM00388">
    <property type="entry name" value="HisKA"/>
    <property type="match status" value="1"/>
</dbReference>
<keyword evidence="3 6" id="KW-0597">Phosphoprotein</keyword>
<evidence type="ECO:0000259" key="10">
    <source>
        <dbReference type="PROSITE" id="PS50110"/>
    </source>
</evidence>
<dbReference type="InterPro" id="IPR005467">
    <property type="entry name" value="His_kinase_dom"/>
</dbReference>
<dbReference type="CDD" id="cd00082">
    <property type="entry name" value="HisKA"/>
    <property type="match status" value="1"/>
</dbReference>
<dbReference type="PROSITE" id="PS50110">
    <property type="entry name" value="RESPONSE_REGULATORY"/>
    <property type="match status" value="1"/>
</dbReference>
<dbReference type="Gene3D" id="3.30.565.10">
    <property type="entry name" value="Histidine kinase-like ATPase, C-terminal domain"/>
    <property type="match status" value="1"/>
</dbReference>
<protein>
    <recommendedName>
        <fullName evidence="2">histidine kinase</fullName>
        <ecNumber evidence="2">2.7.13.3</ecNumber>
    </recommendedName>
</protein>
<dbReference type="Pfam" id="PF00512">
    <property type="entry name" value="HisKA"/>
    <property type="match status" value="1"/>
</dbReference>
<dbReference type="GO" id="GO:0000155">
    <property type="term" value="F:phosphorelay sensor kinase activity"/>
    <property type="evidence" value="ECO:0007669"/>
    <property type="project" value="InterPro"/>
</dbReference>
<dbReference type="SUPFAM" id="SSF52172">
    <property type="entry name" value="CheY-like"/>
    <property type="match status" value="1"/>
</dbReference>
<evidence type="ECO:0000256" key="8">
    <source>
        <dbReference type="SAM" id="MobiDB-lite"/>
    </source>
</evidence>
<evidence type="ECO:0000256" key="4">
    <source>
        <dbReference type="ARBA" id="ARBA00022679"/>
    </source>
</evidence>
<comment type="caution">
    <text evidence="12">The sequence shown here is derived from an EMBL/GenBank/DDBJ whole genome shotgun (WGS) entry which is preliminary data.</text>
</comment>
<evidence type="ECO:0000256" key="3">
    <source>
        <dbReference type="ARBA" id="ARBA00022553"/>
    </source>
</evidence>
<dbReference type="GO" id="GO:0006355">
    <property type="term" value="P:regulation of DNA-templated transcription"/>
    <property type="evidence" value="ECO:0007669"/>
    <property type="project" value="InterPro"/>
</dbReference>
<dbReference type="SMART" id="SM00387">
    <property type="entry name" value="HATPase_c"/>
    <property type="match status" value="1"/>
</dbReference>
<dbReference type="CDD" id="cd00130">
    <property type="entry name" value="PAS"/>
    <property type="match status" value="1"/>
</dbReference>
<evidence type="ECO:0000256" key="6">
    <source>
        <dbReference type="PROSITE-ProRule" id="PRU00169"/>
    </source>
</evidence>
<dbReference type="InterPro" id="IPR058846">
    <property type="entry name" value="PAS-like"/>
</dbReference>
<dbReference type="SMART" id="SM00448">
    <property type="entry name" value="REC"/>
    <property type="match status" value="1"/>
</dbReference>
<evidence type="ECO:0000259" key="9">
    <source>
        <dbReference type="PROSITE" id="PS50109"/>
    </source>
</evidence>
<dbReference type="InterPro" id="IPR035965">
    <property type="entry name" value="PAS-like_dom_sf"/>
</dbReference>
<comment type="catalytic activity">
    <reaction evidence="1">
        <text>ATP + protein L-histidine = ADP + protein N-phospho-L-histidine.</text>
        <dbReference type="EC" id="2.7.13.3"/>
    </reaction>
</comment>
<gene>
    <name evidence="12" type="ORF">PG999_003932</name>
</gene>
<feature type="region of interest" description="Disordered" evidence="8">
    <location>
        <begin position="189"/>
        <end position="213"/>
    </location>
</feature>
<dbReference type="InterPro" id="IPR003594">
    <property type="entry name" value="HATPase_dom"/>
</dbReference>
<dbReference type="PROSITE" id="PS50109">
    <property type="entry name" value="HIS_KIN"/>
    <property type="match status" value="1"/>
</dbReference>
<dbReference type="InterPro" id="IPR000014">
    <property type="entry name" value="PAS"/>
</dbReference>
<feature type="domain" description="Histidine kinase" evidence="9">
    <location>
        <begin position="758"/>
        <end position="1025"/>
    </location>
</feature>
<evidence type="ECO:0000313" key="12">
    <source>
        <dbReference type="EMBL" id="KAK8124014.1"/>
    </source>
</evidence>
<evidence type="ECO:0000256" key="7">
    <source>
        <dbReference type="SAM" id="Coils"/>
    </source>
</evidence>
<dbReference type="InterPro" id="IPR001789">
    <property type="entry name" value="Sig_transdc_resp-reg_receiver"/>
</dbReference>
<keyword evidence="5" id="KW-0418">Kinase</keyword>
<dbReference type="Pfam" id="PF26131">
    <property type="entry name" value="PAS-like"/>
    <property type="match status" value="1"/>
</dbReference>
<keyword evidence="7" id="KW-0175">Coiled coil</keyword>
<dbReference type="PROSITE" id="PS50112">
    <property type="entry name" value="PAS"/>
    <property type="match status" value="1"/>
</dbReference>
<proteinExistence type="predicted"/>
<dbReference type="CDD" id="cd16922">
    <property type="entry name" value="HATPase_EvgS-ArcB-TorS-like"/>
    <property type="match status" value="1"/>
</dbReference>
<dbReference type="Gene3D" id="3.40.50.2300">
    <property type="match status" value="1"/>
</dbReference>
<evidence type="ECO:0000256" key="1">
    <source>
        <dbReference type="ARBA" id="ARBA00000085"/>
    </source>
</evidence>
<accession>A0AAW0R569</accession>
<feature type="domain" description="PAS" evidence="11">
    <location>
        <begin position="606"/>
        <end position="677"/>
    </location>
</feature>
<dbReference type="SUPFAM" id="SSF55785">
    <property type="entry name" value="PYP-like sensor domain (PAS domain)"/>
    <property type="match status" value="1"/>
</dbReference>
<keyword evidence="4" id="KW-0808">Transferase</keyword>
<name>A0AAW0R569_9PEZI</name>
<dbReference type="NCBIfam" id="TIGR00229">
    <property type="entry name" value="sensory_box"/>
    <property type="match status" value="1"/>
</dbReference>
<dbReference type="GO" id="GO:0009927">
    <property type="term" value="F:histidine phosphotransfer kinase activity"/>
    <property type="evidence" value="ECO:0007669"/>
    <property type="project" value="TreeGrafter"/>
</dbReference>
<dbReference type="InterPro" id="IPR011006">
    <property type="entry name" value="CheY-like_superfamily"/>
</dbReference>
<organism evidence="12 13">
    <name type="scientific">Apiospora kogelbergensis</name>
    <dbReference type="NCBI Taxonomy" id="1337665"/>
    <lineage>
        <taxon>Eukaryota</taxon>
        <taxon>Fungi</taxon>
        <taxon>Dikarya</taxon>
        <taxon>Ascomycota</taxon>
        <taxon>Pezizomycotina</taxon>
        <taxon>Sordariomycetes</taxon>
        <taxon>Xylariomycetidae</taxon>
        <taxon>Amphisphaeriales</taxon>
        <taxon>Apiosporaceae</taxon>
        <taxon>Apiospora</taxon>
    </lineage>
</organism>
<dbReference type="Pfam" id="PF02518">
    <property type="entry name" value="HATPase_c"/>
    <property type="match status" value="1"/>
</dbReference>
<dbReference type="CDD" id="cd17546">
    <property type="entry name" value="REC_hyHK_CKI1_RcsC-like"/>
    <property type="match status" value="1"/>
</dbReference>
<feature type="coiled-coil region" evidence="7">
    <location>
        <begin position="582"/>
        <end position="616"/>
    </location>
</feature>
<dbReference type="PANTHER" id="PTHR43047:SF72">
    <property type="entry name" value="OSMOSENSING HISTIDINE PROTEIN KINASE SLN1"/>
    <property type="match status" value="1"/>
</dbReference>
<dbReference type="InterPro" id="IPR013767">
    <property type="entry name" value="PAS_fold"/>
</dbReference>